<dbReference type="PANTHER" id="PTHR36061">
    <property type="match status" value="1"/>
</dbReference>
<dbReference type="AlphaFoldDB" id="A0A835GYU2"/>
<keyword evidence="3" id="KW-1185">Reference proteome</keyword>
<dbReference type="SUPFAM" id="SSF51197">
    <property type="entry name" value="Clavaminate synthase-like"/>
    <property type="match status" value="1"/>
</dbReference>
<sequence>DSLESRSEACRDFSYFSCCSAAKQQHSESPVKKRKSNTTQKKRGSSKKVIDIDPDKDDESSGGLITHSQSYHPVSLPNPPTGFVLAMERPVQILKNYVHLCRSMMRKLKPSLPAEAYALAKNHMHLVYNGGGEGYAILKRMFSNLAQLISNDKFVSVEHRVLANHIGPRVSAACFFTNLGPLTKMYGPIKELLSQENPAIYRETTLIDFVAYYDTKGLDGNSALTHFKV</sequence>
<name>A0A835GYU2_9MAGN</name>
<evidence type="ECO:0000256" key="1">
    <source>
        <dbReference type="SAM" id="MobiDB-lite"/>
    </source>
</evidence>
<gene>
    <name evidence="2" type="ORF">IFM89_029580</name>
</gene>
<evidence type="ECO:0000313" key="2">
    <source>
        <dbReference type="EMBL" id="KAF9589964.1"/>
    </source>
</evidence>
<organism evidence="2 3">
    <name type="scientific">Coptis chinensis</name>
    <dbReference type="NCBI Taxonomy" id="261450"/>
    <lineage>
        <taxon>Eukaryota</taxon>
        <taxon>Viridiplantae</taxon>
        <taxon>Streptophyta</taxon>
        <taxon>Embryophyta</taxon>
        <taxon>Tracheophyta</taxon>
        <taxon>Spermatophyta</taxon>
        <taxon>Magnoliopsida</taxon>
        <taxon>Ranunculales</taxon>
        <taxon>Ranunculaceae</taxon>
        <taxon>Coptidoideae</taxon>
        <taxon>Coptis</taxon>
    </lineage>
</organism>
<feature type="compositionally biased region" description="Basic residues" evidence="1">
    <location>
        <begin position="32"/>
        <end position="46"/>
    </location>
</feature>
<dbReference type="Proteomes" id="UP000631114">
    <property type="component" value="Unassembled WGS sequence"/>
</dbReference>
<accession>A0A835GYU2</accession>
<protein>
    <submittedName>
        <fullName evidence="2">Uncharacterized protein</fullName>
    </submittedName>
</protein>
<dbReference type="OrthoDB" id="288590at2759"/>
<evidence type="ECO:0000313" key="3">
    <source>
        <dbReference type="Proteomes" id="UP000631114"/>
    </source>
</evidence>
<dbReference type="InterPro" id="IPR027443">
    <property type="entry name" value="IPNS-like_sf"/>
</dbReference>
<dbReference type="Gene3D" id="2.60.120.330">
    <property type="entry name" value="B-lactam Antibiotic, Isopenicillin N Synthase, Chain"/>
    <property type="match status" value="1"/>
</dbReference>
<reference evidence="2 3" key="1">
    <citation type="submission" date="2020-10" db="EMBL/GenBank/DDBJ databases">
        <title>The Coptis chinensis genome and diversification of protoberbering-type alkaloids.</title>
        <authorList>
            <person name="Wang B."/>
            <person name="Shu S."/>
            <person name="Song C."/>
            <person name="Liu Y."/>
        </authorList>
    </citation>
    <scope>NUCLEOTIDE SEQUENCE [LARGE SCALE GENOMIC DNA]</scope>
    <source>
        <strain evidence="2">HL-2020</strain>
        <tissue evidence="2">Leaf</tissue>
    </source>
</reference>
<feature type="region of interest" description="Disordered" evidence="1">
    <location>
        <begin position="21"/>
        <end position="73"/>
    </location>
</feature>
<comment type="caution">
    <text evidence="2">The sequence shown here is derived from an EMBL/GenBank/DDBJ whole genome shotgun (WGS) entry which is preliminary data.</text>
</comment>
<dbReference type="PANTHER" id="PTHR36061:SF3">
    <property type="entry name" value="OS04G0692200 PROTEIN"/>
    <property type="match status" value="1"/>
</dbReference>
<dbReference type="EMBL" id="JADFTS010000009">
    <property type="protein sequence ID" value="KAF9589964.1"/>
    <property type="molecule type" value="Genomic_DNA"/>
</dbReference>
<proteinExistence type="predicted"/>
<feature type="non-terminal residue" evidence="2">
    <location>
        <position position="229"/>
    </location>
</feature>